<feature type="binding site" evidence="3">
    <location>
        <position position="125"/>
    </location>
    <ligand>
        <name>substrate</name>
    </ligand>
</feature>
<organism evidence="5 6">
    <name type="scientific">Roseibium aggregatum (strain ATCC 25650 / DSM 13394 / JCM 20685 / NBRC 16684 / NCIMB 2208 / IAM 12614 / B1)</name>
    <name type="common">Stappia aggregata</name>
    <dbReference type="NCBI Taxonomy" id="384765"/>
    <lineage>
        <taxon>Bacteria</taxon>
        <taxon>Pseudomonadati</taxon>
        <taxon>Pseudomonadota</taxon>
        <taxon>Alphaproteobacteria</taxon>
        <taxon>Hyphomicrobiales</taxon>
        <taxon>Stappiaceae</taxon>
        <taxon>Roseibium</taxon>
    </lineage>
</organism>
<gene>
    <name evidence="5" type="ORF">SIAM614_31176</name>
</gene>
<feature type="active site" description="Proton donor/acceptor" evidence="2">
    <location>
        <position position="238"/>
    </location>
</feature>
<proteinExistence type="predicted"/>
<dbReference type="GO" id="GO:0046872">
    <property type="term" value="F:metal ion binding"/>
    <property type="evidence" value="ECO:0007669"/>
    <property type="project" value="UniProtKB-KW"/>
</dbReference>
<dbReference type="EMBL" id="AAUW01000018">
    <property type="protein sequence ID" value="EAV41826.1"/>
    <property type="molecule type" value="Genomic_DNA"/>
</dbReference>
<evidence type="ECO:0000313" key="5">
    <source>
        <dbReference type="EMBL" id="EAV41826.1"/>
    </source>
</evidence>
<evidence type="ECO:0000256" key="3">
    <source>
        <dbReference type="PIRSR" id="PIRSR605511-2"/>
    </source>
</evidence>
<dbReference type="InterPro" id="IPR005511">
    <property type="entry name" value="SMP-30"/>
</dbReference>
<dbReference type="PANTHER" id="PTHR47572">
    <property type="entry name" value="LIPOPROTEIN-RELATED"/>
    <property type="match status" value="1"/>
</dbReference>
<name>A0NZE7_ROSAI</name>
<dbReference type="RefSeq" id="WP_006938059.1">
    <property type="nucleotide sequence ID" value="NZ_AAUW01000018.1"/>
</dbReference>
<dbReference type="GO" id="GO:0016787">
    <property type="term" value="F:hydrolase activity"/>
    <property type="evidence" value="ECO:0007669"/>
    <property type="project" value="UniProtKB-KW"/>
</dbReference>
<feature type="domain" description="SMP-30/Gluconolactonase/LRE-like region" evidence="4">
    <location>
        <begin position="36"/>
        <end position="292"/>
    </location>
</feature>
<comment type="cofactor">
    <cofactor evidence="3">
        <name>Zn(2+)</name>
        <dbReference type="ChEBI" id="CHEBI:29105"/>
    </cofactor>
    <text evidence="3">Binds 1 divalent metal cation per subunit.</text>
</comment>
<protein>
    <submittedName>
        <fullName evidence="5">Gluconolactonase, putative</fullName>
    </submittedName>
</protein>
<dbReference type="Pfam" id="PF08450">
    <property type="entry name" value="SGL"/>
    <property type="match status" value="1"/>
</dbReference>
<feature type="binding site" evidence="3">
    <location>
        <position position="149"/>
    </location>
    <ligand>
        <name>substrate</name>
    </ligand>
</feature>
<evidence type="ECO:0000256" key="1">
    <source>
        <dbReference type="ARBA" id="ARBA00022801"/>
    </source>
</evidence>
<dbReference type="InterPro" id="IPR013658">
    <property type="entry name" value="SGL"/>
</dbReference>
<dbReference type="OrthoDB" id="241638at2"/>
<accession>A0NZE7</accession>
<dbReference type="PRINTS" id="PR01790">
    <property type="entry name" value="SMP30FAMILY"/>
</dbReference>
<dbReference type="SUPFAM" id="SSF63829">
    <property type="entry name" value="Calcium-dependent phosphotriesterase"/>
    <property type="match status" value="1"/>
</dbReference>
<dbReference type="AlphaFoldDB" id="A0NZE7"/>
<keyword evidence="3" id="KW-0479">Metal-binding</keyword>
<comment type="caution">
    <text evidence="5">The sequence shown here is derived from an EMBL/GenBank/DDBJ whole genome shotgun (WGS) entry which is preliminary data.</text>
</comment>
<evidence type="ECO:0000259" key="4">
    <source>
        <dbReference type="Pfam" id="PF08450"/>
    </source>
</evidence>
<keyword evidence="3" id="KW-0862">Zinc</keyword>
<dbReference type="PANTHER" id="PTHR47572:SF4">
    <property type="entry name" value="LACTONASE DRP35"/>
    <property type="match status" value="1"/>
</dbReference>
<sequence length="308" mass="33793">MFGVLEGTGFEVIEPEFEDCFIGHARVERLWTGARWSEGPAWFPAGRYLVWSDIPNNRLMRWDETDGSVSVFRSPSNNANGNTVDTQGRLVSCEHLTRRVTRTDHDGSLSVIASHWNGKRLNSPNDVVVKSDGSVWFTDPSYGIMMDYEGDRAESEIGACHVYRADPTTGDVTAVATDFVKPNGLAFSADEQHLFIADTGGTHQKNGPAHIRKFEVADDGKSLRGGDVLATCTNGFFDGFRLDRSGRIWTSAADGVHCLNRQGTLIGKVHIPEIVSNVCFGGAKLNRLFITGTTSLYSVFLNVNGVSR</sequence>
<dbReference type="InterPro" id="IPR051262">
    <property type="entry name" value="SMP-30/CGR1_Lactonase"/>
</dbReference>
<dbReference type="Gene3D" id="2.120.10.30">
    <property type="entry name" value="TolB, C-terminal domain"/>
    <property type="match status" value="1"/>
</dbReference>
<keyword evidence="1" id="KW-0378">Hydrolase</keyword>
<feature type="binding site" evidence="3">
    <location>
        <position position="38"/>
    </location>
    <ligand>
        <name>a divalent metal cation</name>
        <dbReference type="ChEBI" id="CHEBI:60240"/>
    </ligand>
</feature>
<feature type="binding site" evidence="3">
    <location>
        <position position="238"/>
    </location>
    <ligand>
        <name>a divalent metal cation</name>
        <dbReference type="ChEBI" id="CHEBI:60240"/>
    </ligand>
</feature>
<evidence type="ECO:0000256" key="2">
    <source>
        <dbReference type="PIRSR" id="PIRSR605511-1"/>
    </source>
</evidence>
<dbReference type="Proteomes" id="UP000004848">
    <property type="component" value="Unassembled WGS sequence"/>
</dbReference>
<dbReference type="GeneID" id="68848672"/>
<reference evidence="5 6" key="1">
    <citation type="submission" date="2006-05" db="EMBL/GenBank/DDBJ databases">
        <authorList>
            <person name="King G."/>
            <person name="Ferriera S."/>
            <person name="Johnson J."/>
            <person name="Kravitz S."/>
            <person name="Beeson K."/>
            <person name="Sutton G."/>
            <person name="Rogers Y.-H."/>
            <person name="Friedman R."/>
            <person name="Frazier M."/>
            <person name="Venter J.C."/>
        </authorList>
    </citation>
    <scope>NUCLEOTIDE SEQUENCE [LARGE SCALE GENOMIC DNA]</scope>
    <source>
        <strain evidence="6">ATCC 25650 / DSM 13394 / JCM 20685 / NBRC 16684 / NCIMB 2208 / IAM 12614 / B1</strain>
    </source>
</reference>
<dbReference type="eggNOG" id="COG3386">
    <property type="taxonomic scope" value="Bacteria"/>
</dbReference>
<dbReference type="InterPro" id="IPR011042">
    <property type="entry name" value="6-blade_b-propeller_TolB-like"/>
</dbReference>
<evidence type="ECO:0000313" key="6">
    <source>
        <dbReference type="Proteomes" id="UP000004848"/>
    </source>
</evidence>
<feature type="binding site" evidence="3">
    <location>
        <position position="183"/>
    </location>
    <ligand>
        <name>a divalent metal cation</name>
        <dbReference type="ChEBI" id="CHEBI:60240"/>
    </ligand>
</feature>